<keyword evidence="11" id="KW-0472">Membrane</keyword>
<evidence type="ECO:0000256" key="6">
    <source>
        <dbReference type="ARBA" id="ARBA00022679"/>
    </source>
</evidence>
<dbReference type="GO" id="GO:0005886">
    <property type="term" value="C:plasma membrane"/>
    <property type="evidence" value="ECO:0007669"/>
    <property type="project" value="TreeGrafter"/>
</dbReference>
<dbReference type="InterPro" id="IPR001789">
    <property type="entry name" value="Sig_transdc_resp-reg_receiver"/>
</dbReference>
<dbReference type="CDD" id="cd16922">
    <property type="entry name" value="HATPase_EvgS-ArcB-TorS-like"/>
    <property type="match status" value="1"/>
</dbReference>
<dbReference type="OrthoDB" id="510512at2"/>
<dbReference type="PRINTS" id="PR00344">
    <property type="entry name" value="BCTRLSENSOR"/>
</dbReference>
<dbReference type="InterPro" id="IPR005467">
    <property type="entry name" value="His_kinase_dom"/>
</dbReference>
<dbReference type="Gene3D" id="6.10.340.10">
    <property type="match status" value="1"/>
</dbReference>
<organism evidence="15 16">
    <name type="scientific">Hyella patelloides LEGE 07179</name>
    <dbReference type="NCBI Taxonomy" id="945734"/>
    <lineage>
        <taxon>Bacteria</taxon>
        <taxon>Bacillati</taxon>
        <taxon>Cyanobacteriota</taxon>
        <taxon>Cyanophyceae</taxon>
        <taxon>Pleurocapsales</taxon>
        <taxon>Hyellaceae</taxon>
        <taxon>Hyella</taxon>
    </lineage>
</organism>
<reference evidence="15 16" key="1">
    <citation type="submission" date="2019-01" db="EMBL/GenBank/DDBJ databases">
        <authorList>
            <person name="Brito A."/>
        </authorList>
    </citation>
    <scope>NUCLEOTIDE SEQUENCE [LARGE SCALE GENOMIC DNA]</scope>
    <source>
        <strain evidence="15">1</strain>
    </source>
</reference>
<dbReference type="InterPro" id="IPR003661">
    <property type="entry name" value="HisK_dim/P_dom"/>
</dbReference>
<keyword evidence="5 10" id="KW-0597">Phosphoprotein</keyword>
<comment type="similarity">
    <text evidence="3">In the N-terminal section; belongs to the phytochrome family.</text>
</comment>
<evidence type="ECO:0000256" key="5">
    <source>
        <dbReference type="ARBA" id="ARBA00022553"/>
    </source>
</evidence>
<dbReference type="SUPFAM" id="SSF158472">
    <property type="entry name" value="HAMP domain-like"/>
    <property type="match status" value="1"/>
</dbReference>
<dbReference type="Pfam" id="PF00512">
    <property type="entry name" value="HisKA"/>
    <property type="match status" value="1"/>
</dbReference>
<dbReference type="RefSeq" id="WP_144871637.1">
    <property type="nucleotide sequence ID" value="NZ_LR213947.1"/>
</dbReference>
<dbReference type="PROSITE" id="PS50110">
    <property type="entry name" value="RESPONSE_REGULATORY"/>
    <property type="match status" value="1"/>
</dbReference>
<name>A0A563VPG9_9CYAN</name>
<dbReference type="Gene3D" id="3.40.50.2300">
    <property type="match status" value="1"/>
</dbReference>
<dbReference type="Gene3D" id="1.10.287.130">
    <property type="match status" value="1"/>
</dbReference>
<dbReference type="SMART" id="SM00304">
    <property type="entry name" value="HAMP"/>
    <property type="match status" value="1"/>
</dbReference>
<accession>A0A563VPG9</accession>
<proteinExistence type="inferred from homology"/>
<comment type="subcellular location">
    <subcellularLocation>
        <location evidence="2">Membrane</location>
    </subcellularLocation>
</comment>
<dbReference type="FunFam" id="3.30.565.10:FF:000010">
    <property type="entry name" value="Sensor histidine kinase RcsC"/>
    <property type="match status" value="1"/>
</dbReference>
<comment type="catalytic activity">
    <reaction evidence="1">
        <text>ATP + protein L-histidine = ADP + protein N-phospho-L-histidine.</text>
        <dbReference type="EC" id="2.7.13.3"/>
    </reaction>
</comment>
<dbReference type="InterPro" id="IPR003594">
    <property type="entry name" value="HATPase_dom"/>
</dbReference>
<keyword evidence="11" id="KW-1133">Transmembrane helix</keyword>
<dbReference type="CDD" id="cd17574">
    <property type="entry name" value="REC_OmpR"/>
    <property type="match status" value="1"/>
</dbReference>
<feature type="domain" description="Response regulatory" evidence="13">
    <location>
        <begin position="429"/>
        <end position="542"/>
    </location>
</feature>
<sequence length="542" mass="60548">MKIRQKLLAGFTGISLLTLLIGGFSVYEINKTAKKLSTTEAQRVAETLAFYAELEIGDKGLTQPHIEKLQEHTIALHEIREQDIKSITTVSIRLILVATFGCLIAASSVGILIAAKISQPLLMVKKLAQKATQEANFDIQVPINTKDEVGDLSISLNLLIQKVKELFQEKEVAKQAKNEFLTNMSHKLRTPMNTILGYTEILQKKAEDIGQESFLPDLHQIRSVSKHLLSLIDNILDLSKVEAGKMEMHLESFEISSLVKEVVSMIKPLNEKHGNTVVIDCPSNLAKMYADRTRVRQSLFNLLSNACKFTENGQITLSIEPYTKENEPWISFAIEDTGIGMDKEQMQELFKAFYQADSSTNRKYSGTGLKLALTKQFSQMMGGEINVQSELGKGSTFTIHLPVQGKKNQAIFPWEKIKGNREFTTNLMNILVIDDDRITHNVIKHSLSPSKFSVISATNGTEGLHLAQEMQPDVIFLDVIMPGIDGWEVLGKLKENPQLADIPVIMVTTIDEKNYGYALGATEYLLKPFNSKQLATVLERIL</sequence>
<dbReference type="SMART" id="SM00387">
    <property type="entry name" value="HATPase_c"/>
    <property type="match status" value="1"/>
</dbReference>
<evidence type="ECO:0000256" key="10">
    <source>
        <dbReference type="PROSITE-ProRule" id="PRU00169"/>
    </source>
</evidence>
<keyword evidence="6 15" id="KW-0808">Transferase</keyword>
<evidence type="ECO:0000313" key="16">
    <source>
        <dbReference type="Proteomes" id="UP000320055"/>
    </source>
</evidence>
<keyword evidence="16" id="KW-1185">Reference proteome</keyword>
<evidence type="ECO:0000259" key="13">
    <source>
        <dbReference type="PROSITE" id="PS50110"/>
    </source>
</evidence>
<dbReference type="InterPro" id="IPR036890">
    <property type="entry name" value="HATPase_C_sf"/>
</dbReference>
<feature type="transmembrane region" description="Helical" evidence="11">
    <location>
        <begin position="7"/>
        <end position="27"/>
    </location>
</feature>
<dbReference type="CDD" id="cd06225">
    <property type="entry name" value="HAMP"/>
    <property type="match status" value="1"/>
</dbReference>
<evidence type="ECO:0000256" key="7">
    <source>
        <dbReference type="ARBA" id="ARBA00022777"/>
    </source>
</evidence>
<dbReference type="GO" id="GO:0000155">
    <property type="term" value="F:phosphorelay sensor kinase activity"/>
    <property type="evidence" value="ECO:0007669"/>
    <property type="project" value="InterPro"/>
</dbReference>
<keyword evidence="11" id="KW-0812">Transmembrane</keyword>
<dbReference type="GO" id="GO:0009927">
    <property type="term" value="F:histidine phosphotransfer kinase activity"/>
    <property type="evidence" value="ECO:0007669"/>
    <property type="project" value="TreeGrafter"/>
</dbReference>
<evidence type="ECO:0000256" key="1">
    <source>
        <dbReference type="ARBA" id="ARBA00000085"/>
    </source>
</evidence>
<dbReference type="SMART" id="SM00448">
    <property type="entry name" value="REC"/>
    <property type="match status" value="1"/>
</dbReference>
<dbReference type="Pfam" id="PF02518">
    <property type="entry name" value="HATPase_c"/>
    <property type="match status" value="1"/>
</dbReference>
<gene>
    <name evidence="15" type="ORF">H1P_1970005</name>
</gene>
<dbReference type="PROSITE" id="PS50109">
    <property type="entry name" value="HIS_KIN"/>
    <property type="match status" value="1"/>
</dbReference>
<keyword evidence="8" id="KW-0902">Two-component regulatory system</keyword>
<evidence type="ECO:0000259" key="12">
    <source>
        <dbReference type="PROSITE" id="PS50109"/>
    </source>
</evidence>
<dbReference type="Proteomes" id="UP000320055">
    <property type="component" value="Unassembled WGS sequence"/>
</dbReference>
<dbReference type="CDD" id="cd00082">
    <property type="entry name" value="HisKA"/>
    <property type="match status" value="1"/>
</dbReference>
<evidence type="ECO:0000313" key="15">
    <source>
        <dbReference type="EMBL" id="VEP13362.1"/>
    </source>
</evidence>
<evidence type="ECO:0000259" key="14">
    <source>
        <dbReference type="PROSITE" id="PS50885"/>
    </source>
</evidence>
<dbReference type="PANTHER" id="PTHR43047:SF72">
    <property type="entry name" value="OSMOSENSING HISTIDINE PROTEIN KINASE SLN1"/>
    <property type="match status" value="1"/>
</dbReference>
<keyword evidence="7 15" id="KW-0418">Kinase</keyword>
<dbReference type="SUPFAM" id="SSF52172">
    <property type="entry name" value="CheY-like"/>
    <property type="match status" value="1"/>
</dbReference>
<dbReference type="Pfam" id="PF00072">
    <property type="entry name" value="Response_reg"/>
    <property type="match status" value="1"/>
</dbReference>
<dbReference type="EMBL" id="CAACVJ010000109">
    <property type="protein sequence ID" value="VEP13362.1"/>
    <property type="molecule type" value="Genomic_DNA"/>
</dbReference>
<evidence type="ECO:0000256" key="4">
    <source>
        <dbReference type="ARBA" id="ARBA00012438"/>
    </source>
</evidence>
<feature type="domain" description="HAMP" evidence="14">
    <location>
        <begin position="115"/>
        <end position="168"/>
    </location>
</feature>
<evidence type="ECO:0000256" key="9">
    <source>
        <dbReference type="ARBA" id="ARBA00074306"/>
    </source>
</evidence>
<dbReference type="PROSITE" id="PS50885">
    <property type="entry name" value="HAMP"/>
    <property type="match status" value="1"/>
</dbReference>
<evidence type="ECO:0000256" key="11">
    <source>
        <dbReference type="SAM" id="Phobius"/>
    </source>
</evidence>
<dbReference type="AlphaFoldDB" id="A0A563VPG9"/>
<dbReference type="Gene3D" id="3.30.565.10">
    <property type="entry name" value="Histidine kinase-like ATPase, C-terminal domain"/>
    <property type="match status" value="1"/>
</dbReference>
<dbReference type="EC" id="2.7.13.3" evidence="4"/>
<dbReference type="SUPFAM" id="SSF47384">
    <property type="entry name" value="Homodimeric domain of signal transducing histidine kinase"/>
    <property type="match status" value="1"/>
</dbReference>
<evidence type="ECO:0000256" key="2">
    <source>
        <dbReference type="ARBA" id="ARBA00004370"/>
    </source>
</evidence>
<dbReference type="PANTHER" id="PTHR43047">
    <property type="entry name" value="TWO-COMPONENT HISTIDINE PROTEIN KINASE"/>
    <property type="match status" value="1"/>
</dbReference>
<evidence type="ECO:0000256" key="3">
    <source>
        <dbReference type="ARBA" id="ARBA00006402"/>
    </source>
</evidence>
<dbReference type="InterPro" id="IPR004358">
    <property type="entry name" value="Sig_transdc_His_kin-like_C"/>
</dbReference>
<dbReference type="InterPro" id="IPR011006">
    <property type="entry name" value="CheY-like_superfamily"/>
</dbReference>
<dbReference type="SUPFAM" id="SSF55874">
    <property type="entry name" value="ATPase domain of HSP90 chaperone/DNA topoisomerase II/histidine kinase"/>
    <property type="match status" value="1"/>
</dbReference>
<protein>
    <recommendedName>
        <fullName evidence="9">Circadian input-output histidine kinase CikA</fullName>
        <ecNumber evidence="4">2.7.13.3</ecNumber>
    </recommendedName>
</protein>
<dbReference type="InterPro" id="IPR003660">
    <property type="entry name" value="HAMP_dom"/>
</dbReference>
<feature type="modified residue" description="4-aspartylphosphate" evidence="10">
    <location>
        <position position="478"/>
    </location>
</feature>
<evidence type="ECO:0000256" key="8">
    <source>
        <dbReference type="ARBA" id="ARBA00023012"/>
    </source>
</evidence>
<dbReference type="SMART" id="SM00388">
    <property type="entry name" value="HisKA"/>
    <property type="match status" value="1"/>
</dbReference>
<dbReference type="InterPro" id="IPR036097">
    <property type="entry name" value="HisK_dim/P_sf"/>
</dbReference>
<feature type="transmembrane region" description="Helical" evidence="11">
    <location>
        <begin position="94"/>
        <end position="115"/>
    </location>
</feature>
<feature type="domain" description="Histidine kinase" evidence="12">
    <location>
        <begin position="183"/>
        <end position="405"/>
    </location>
</feature>